<dbReference type="EC" id="2.4.2.-" evidence="8"/>
<dbReference type="SMART" id="SM00773">
    <property type="entry name" value="WGR"/>
    <property type="match status" value="1"/>
</dbReference>
<dbReference type="Pfam" id="PF02877">
    <property type="entry name" value="PARP_reg"/>
    <property type="match status" value="1"/>
</dbReference>
<dbReference type="SUPFAM" id="SSF56399">
    <property type="entry name" value="ADP-ribosylation"/>
    <property type="match status" value="1"/>
</dbReference>
<dbReference type="OMA" id="HYAFGNE"/>
<dbReference type="PROSITE" id="PS51977">
    <property type="entry name" value="WGR"/>
    <property type="match status" value="1"/>
</dbReference>
<dbReference type="PROSITE" id="PS50088">
    <property type="entry name" value="ANK_REPEAT"/>
    <property type="match status" value="3"/>
</dbReference>
<dbReference type="Gene3D" id="1.20.142.10">
    <property type="entry name" value="Poly(ADP-ribose) polymerase, regulatory domain"/>
    <property type="match status" value="1"/>
</dbReference>
<dbReference type="Gene3D" id="1.25.40.20">
    <property type="entry name" value="Ankyrin repeat-containing domain"/>
    <property type="match status" value="5"/>
</dbReference>
<keyword evidence="6" id="KW-0539">Nucleus</keyword>
<dbReference type="PROSITE" id="PS50297">
    <property type="entry name" value="ANK_REP_REGION"/>
    <property type="match status" value="3"/>
</dbReference>
<evidence type="ECO:0000256" key="5">
    <source>
        <dbReference type="ARBA" id="ARBA00023027"/>
    </source>
</evidence>
<dbReference type="InterPro" id="IPR008893">
    <property type="entry name" value="WGR_domain"/>
</dbReference>
<dbReference type="OrthoDB" id="5406014at2759"/>
<sequence>MARTKATMRKTPQRGSKPSEPAIQTGPSAVSTNGPRHSTRIRKPTVLHTAPEFVTKTTTRGGKSKKRKVKKEEVVIEKKGKKTISKKVIKKRSEKIKLQKKISISRSPIIKKGNERLTPRLGIKLSKENPFFVSSKSPEYASFITNSRLLIRAIIRGDSKELKRLMNSGSRNIDLNACRTSFSHADSRSADSVAILSKNDAIRQEYFKLKSQLNPGKAPRKEPNLLERKSTGQSNFYMLGRATRAVEMTRGGREGNNAFLKYESAAGSSFGGVEALIESGIGYKDIVKLSKEPNVDSCINVNGMDGMVVVAARMGLRELASALAEGPARCNMNDLHRETLKTGGTLPERILGVSVLKKGYNNANITPLHTAAINPNVKILERLRTIEPNINIPDLNNWYTIHYAAVCEGPEPLKFLLKNGASPMALTKQHESPLHVAARAGRKENIKILLDAITNLEAPEKGTQGIKPEKSMINARTRHGDTALCFAVRYQRTEAVGTLLAHETVLVDHPTSSGQNKITPLMIACSLGFLSIAELLIENGALIMARDLKKRTALSHAVLNGQEHCAAMLLAKGADLLKGDSSGNTPAHYAAAYGWLECLRLLASVDPSCLKQENDWKLTPLSIAYLKGHYGIVRWLLEEKSSLVDINGKDMEGVTLLSSLLRYTNEDTHSELPEQIQYLLSRGADCSVADSLGNSIMHVFAGIKIRLRDPKDVRKEGMTEKEYRSCFDSIMKCGGNVESKNESGETPLHIALLSANLLLFRWMLEYVDDIRAVLVDTWSSDFTLLHVLLELPMKVWSNNSLWLEESPPSMHLYDVMPIINDILMKHCNGEIEVWLRQTNSNGLQPILYAAEAYSKLDKPLHCQSDEAQNFVDYVNRLLMWGCDLCPDCLTMKSEPKKAGLDENFSDRSPATILPYIALNIRLEDGSLRLLRQILEKAVQKNVLRNVLALEGQDGFGLVISALKRDPSAARLILQTTKQYGCVDGVHNAVLRYETKPKEGEEGKAVNKSLAMLFVEQKSFDLVYELQLSPTDWEHTDANGDNLWHYVARAQDLRAVDLFRFLESKKIPMKGNNQGYTPLHEAVQSCDCSTNSTLEPIEWLAANTTDIPRDVFGRTPLHYAFASRSQFTKNALTSELRDPIAVVSILTRNMNKEQLDWGDCEGNTALHLAAFKNANICAVTLIRKGASVSIKNKEGNIPLAIAVLHGRQSVALTLIQADSNVTEQVFPPKPKEVEDNVWKWKGVLDTKEEPSVSTIPAQIVAKGGVWEAMVYVLLDTLGTNITSMVQLIDASLKERQYNLANQLLKSLQTRVNGKKLPRTEYNLLLTFADHFRGELSDDGVEHAVLHRLYSLGCEVMNDGVSLPIESAIRRGSWSLYRHFKVRAGKDFASLRPAQPTQGPLRNAVLRLSERCDADSDVVLRELASLPHFSLDEPLSLPLPYELSEASLTSLCPIAWCCALGKDQLVLRLRAAGADVNAPDLEGRTPMMTAVLANKETAVQALCGDGSMSMSKKIAPKKTAAHTATRLFLGAINGRKRKASESDGDEEDERAETEEESEAGSERSETESAAEDEAETEKDDTEFTPPKRIQILNRNLDLMVSDRKGRNIIHYMVEPIPWENIELLRKLYKEVPAKIKQLLQQKNKDGNTPIDIAVRTKQRRMASAMKELLGGSAKKAKISNGVQTSELPDVSDLVCKYKVDEESKLFIARWHAEHSEVDVSAASKPSALSGYRETADLVICPVTHQYMSAVLNKTDLNYGQYGFHNFYRIELMKRRDTNLWILFTNWGRIGMGRGEFQTTPFSTLDAAMKEFKSVWRSKTGQDWGLFSQFQVLPKKYRLVETVKKISNLSEISLNFVENKEESLTRRVIQDISNVQKLKSYAKEMDRSMLCPFGHISEAAIERARTILNDCEKNVQDLQKILARENHSDADVLKAFETSRLLSGEFYNVFPIADFEYGAVKIFDNKDEINRARETLNRMTEVEVATRLLTASAYRKDVDKISYIIAALECRFTEMSPTADMSQKILRYIHTTGGSGWKVKGILQITPREATLNFADFIGDENQMFLWHGTKAVNLLSILKDGFLINPRNSSITGRLFGDGIYLADSFEKSTHYCQSSANGYNYMLLCRVALGKCYSLNSWNYNWGDQLPKGYDSLHAVGQKHPLSSITENGVVMPLADFVDRSSRCYGALEFSEYIVRDSNRILPQYLVIYQ</sequence>
<evidence type="ECO:0000256" key="3">
    <source>
        <dbReference type="ARBA" id="ARBA00022679"/>
    </source>
</evidence>
<dbReference type="GO" id="GO:0005730">
    <property type="term" value="C:nucleolus"/>
    <property type="evidence" value="ECO:0007669"/>
    <property type="project" value="TreeGrafter"/>
</dbReference>
<evidence type="ECO:0000313" key="15">
    <source>
        <dbReference type="WBParaSite" id="HCON_00150630-00001"/>
    </source>
</evidence>
<dbReference type="InterPro" id="IPR004102">
    <property type="entry name" value="Poly(ADP-ribose)pol_reg_dom"/>
</dbReference>
<dbReference type="GO" id="GO:0003950">
    <property type="term" value="F:NAD+ poly-ADP-ribosyltransferase activity"/>
    <property type="evidence" value="ECO:0007669"/>
    <property type="project" value="UniProtKB-UniRule"/>
</dbReference>
<evidence type="ECO:0000256" key="1">
    <source>
        <dbReference type="ARBA" id="ARBA00004123"/>
    </source>
</evidence>
<evidence type="ECO:0000259" key="11">
    <source>
        <dbReference type="PROSITE" id="PS51059"/>
    </source>
</evidence>
<dbReference type="Pfam" id="PF00644">
    <property type="entry name" value="PARP"/>
    <property type="match status" value="1"/>
</dbReference>
<comment type="subcellular location">
    <subcellularLocation>
        <location evidence="1">Nucleus</location>
    </subcellularLocation>
</comment>
<dbReference type="SUPFAM" id="SSF142921">
    <property type="entry name" value="WGR domain-like"/>
    <property type="match status" value="1"/>
</dbReference>
<dbReference type="InterPro" id="IPR050800">
    <property type="entry name" value="ARTD/PARP"/>
</dbReference>
<dbReference type="GO" id="GO:0006302">
    <property type="term" value="P:double-strand break repair"/>
    <property type="evidence" value="ECO:0007669"/>
    <property type="project" value="TreeGrafter"/>
</dbReference>
<dbReference type="CDD" id="cd07997">
    <property type="entry name" value="WGR_PARP"/>
    <property type="match status" value="1"/>
</dbReference>
<dbReference type="InterPro" id="IPR012317">
    <property type="entry name" value="Poly(ADP-ribose)pol_cat_dom"/>
</dbReference>
<evidence type="ECO:0000256" key="4">
    <source>
        <dbReference type="ARBA" id="ARBA00022695"/>
    </source>
</evidence>
<feature type="compositionally biased region" description="Acidic residues" evidence="10">
    <location>
        <begin position="1540"/>
        <end position="1557"/>
    </location>
</feature>
<dbReference type="WBParaSite" id="HCON_00150630-00001">
    <property type="protein sequence ID" value="HCON_00150630-00001"/>
    <property type="gene ID" value="HCON_00150630"/>
</dbReference>
<dbReference type="InterPro" id="IPR036616">
    <property type="entry name" value="Poly(ADP-ribose)pol_reg_dom_sf"/>
</dbReference>
<dbReference type="PROSITE" id="PS51059">
    <property type="entry name" value="PARP_CATALYTIC"/>
    <property type="match status" value="1"/>
</dbReference>
<feature type="compositionally biased region" description="Acidic residues" evidence="10">
    <location>
        <begin position="1566"/>
        <end position="1580"/>
    </location>
</feature>
<dbReference type="Pfam" id="PF05406">
    <property type="entry name" value="WGR"/>
    <property type="match status" value="1"/>
</dbReference>
<keyword evidence="14" id="KW-1185">Reference proteome</keyword>
<feature type="coiled-coil region" evidence="9">
    <location>
        <begin position="1898"/>
        <end position="1925"/>
    </location>
</feature>
<dbReference type="SUPFAM" id="SSF47587">
    <property type="entry name" value="Domain of poly(ADP-ribose) polymerase"/>
    <property type="match status" value="1"/>
</dbReference>
<protein>
    <recommendedName>
        <fullName evidence="8">Poly [ADP-ribose] polymerase</fullName>
        <shortName evidence="8">PARP</shortName>
        <ecNumber evidence="8">2.4.2.-</ecNumber>
    </recommendedName>
</protein>
<evidence type="ECO:0000259" key="12">
    <source>
        <dbReference type="PROSITE" id="PS51060"/>
    </source>
</evidence>
<feature type="domain" description="PARP catalytic" evidence="11">
    <location>
        <begin position="1996"/>
        <end position="2209"/>
    </location>
</feature>
<dbReference type="InterPro" id="IPR036770">
    <property type="entry name" value="Ankyrin_rpt-contain_sf"/>
</dbReference>
<evidence type="ECO:0000256" key="7">
    <source>
        <dbReference type="PROSITE-ProRule" id="PRU00023"/>
    </source>
</evidence>
<feature type="domain" description="PARP alpha-helical" evidence="12">
    <location>
        <begin position="1855"/>
        <end position="1987"/>
    </location>
</feature>
<dbReference type="GO" id="GO:0070212">
    <property type="term" value="P:protein poly-ADP-ribosylation"/>
    <property type="evidence" value="ECO:0007669"/>
    <property type="project" value="TreeGrafter"/>
</dbReference>
<evidence type="ECO:0000256" key="10">
    <source>
        <dbReference type="SAM" id="MobiDB-lite"/>
    </source>
</evidence>
<dbReference type="InterPro" id="IPR036930">
    <property type="entry name" value="WGR_dom_sf"/>
</dbReference>
<keyword evidence="9" id="KW-0175">Coiled coil</keyword>
<keyword evidence="2 8" id="KW-0328">Glycosyltransferase</keyword>
<feature type="region of interest" description="Disordered" evidence="10">
    <location>
        <begin position="1"/>
        <end position="71"/>
    </location>
</feature>
<organism evidence="14 15">
    <name type="scientific">Haemonchus contortus</name>
    <name type="common">Barber pole worm</name>
    <dbReference type="NCBI Taxonomy" id="6289"/>
    <lineage>
        <taxon>Eukaryota</taxon>
        <taxon>Metazoa</taxon>
        <taxon>Ecdysozoa</taxon>
        <taxon>Nematoda</taxon>
        <taxon>Chromadorea</taxon>
        <taxon>Rhabditida</taxon>
        <taxon>Rhabditina</taxon>
        <taxon>Rhabditomorpha</taxon>
        <taxon>Strongyloidea</taxon>
        <taxon>Trichostrongylidae</taxon>
        <taxon>Haemonchus</taxon>
    </lineage>
</organism>
<name>A0A7I4YYS7_HAECO</name>
<feature type="domain" description="WGR" evidence="13">
    <location>
        <begin position="1740"/>
        <end position="1834"/>
    </location>
</feature>
<feature type="repeat" description="ANK" evidence="7">
    <location>
        <begin position="516"/>
        <end position="548"/>
    </location>
</feature>
<dbReference type="SMART" id="SM00248">
    <property type="entry name" value="ANK"/>
    <property type="match status" value="17"/>
</dbReference>
<keyword evidence="4" id="KW-0548">Nucleotidyltransferase</keyword>
<feature type="region of interest" description="Disordered" evidence="10">
    <location>
        <begin position="1533"/>
        <end position="1586"/>
    </location>
</feature>
<accession>A0A7I4YYS7</accession>
<evidence type="ECO:0000256" key="2">
    <source>
        <dbReference type="ARBA" id="ARBA00022676"/>
    </source>
</evidence>
<feature type="repeat" description="ANK" evidence="7">
    <location>
        <begin position="429"/>
        <end position="461"/>
    </location>
</feature>
<dbReference type="PANTHER" id="PTHR10459">
    <property type="entry name" value="DNA LIGASE"/>
    <property type="match status" value="1"/>
</dbReference>
<keyword evidence="3 8" id="KW-0808">Transferase</keyword>
<dbReference type="Pfam" id="PF12796">
    <property type="entry name" value="Ank_2"/>
    <property type="match status" value="4"/>
</dbReference>
<evidence type="ECO:0000259" key="13">
    <source>
        <dbReference type="PROSITE" id="PS51977"/>
    </source>
</evidence>
<dbReference type="Gene3D" id="3.90.228.10">
    <property type="match status" value="1"/>
</dbReference>
<dbReference type="PROSITE" id="PS51060">
    <property type="entry name" value="PARP_ALPHA_HD"/>
    <property type="match status" value="1"/>
</dbReference>
<evidence type="ECO:0000256" key="9">
    <source>
        <dbReference type="SAM" id="Coils"/>
    </source>
</evidence>
<dbReference type="SUPFAM" id="SSF48403">
    <property type="entry name" value="Ankyrin repeat"/>
    <property type="match status" value="4"/>
</dbReference>
<reference evidence="15" key="1">
    <citation type="submission" date="2020-12" db="UniProtKB">
        <authorList>
            <consortium name="WormBaseParasite"/>
        </authorList>
    </citation>
    <scope>IDENTIFICATION</scope>
    <source>
        <strain evidence="15">MHco3</strain>
    </source>
</reference>
<evidence type="ECO:0000256" key="8">
    <source>
        <dbReference type="RuleBase" id="RU362114"/>
    </source>
</evidence>
<keyword evidence="7" id="KW-0040">ANK repeat</keyword>
<dbReference type="PANTHER" id="PTHR10459:SF117">
    <property type="entry name" value="POLY [ADP-RIBOSE] POLYMERASE TANKYRASE"/>
    <property type="match status" value="1"/>
</dbReference>
<evidence type="ECO:0000256" key="6">
    <source>
        <dbReference type="ARBA" id="ARBA00023242"/>
    </source>
</evidence>
<dbReference type="Proteomes" id="UP000025227">
    <property type="component" value="Unplaced"/>
</dbReference>
<dbReference type="InterPro" id="IPR002110">
    <property type="entry name" value="Ankyrin_rpt"/>
</dbReference>
<feature type="repeat" description="ANK" evidence="7">
    <location>
        <begin position="1160"/>
        <end position="1192"/>
    </location>
</feature>
<evidence type="ECO:0000313" key="14">
    <source>
        <dbReference type="Proteomes" id="UP000025227"/>
    </source>
</evidence>
<keyword evidence="5 8" id="KW-0520">NAD</keyword>
<feature type="compositionally biased region" description="Basic residues" evidence="10">
    <location>
        <begin position="1"/>
        <end position="12"/>
    </location>
</feature>
<dbReference type="GO" id="GO:1990404">
    <property type="term" value="F:NAD+-protein mono-ADP-ribosyltransferase activity"/>
    <property type="evidence" value="ECO:0007669"/>
    <property type="project" value="TreeGrafter"/>
</dbReference>
<proteinExistence type="predicted"/>
<feature type="compositionally biased region" description="Polar residues" evidence="10">
    <location>
        <begin position="25"/>
        <end position="36"/>
    </location>
</feature>
<dbReference type="GO" id="GO:0016779">
    <property type="term" value="F:nucleotidyltransferase activity"/>
    <property type="evidence" value="ECO:0007669"/>
    <property type="project" value="UniProtKB-KW"/>
</dbReference>